<evidence type="ECO:0000256" key="5">
    <source>
        <dbReference type="ARBA" id="ARBA00023136"/>
    </source>
</evidence>
<evidence type="ECO:0000313" key="8">
    <source>
        <dbReference type="EMBL" id="MBR9652429.1"/>
    </source>
</evidence>
<organism evidence="8 9">
    <name type="scientific">Thalassovita aquimarina</name>
    <dbReference type="NCBI Taxonomy" id="2785917"/>
    <lineage>
        <taxon>Bacteria</taxon>
        <taxon>Pseudomonadati</taxon>
        <taxon>Pseudomonadota</taxon>
        <taxon>Alphaproteobacteria</taxon>
        <taxon>Rhodobacterales</taxon>
        <taxon>Roseobacteraceae</taxon>
        <taxon>Thalassovita</taxon>
    </lineage>
</organism>
<dbReference type="PROSITE" id="PS50850">
    <property type="entry name" value="MFS"/>
    <property type="match status" value="1"/>
</dbReference>
<comment type="subcellular location">
    <subcellularLocation>
        <location evidence="1">Cell membrane</location>
        <topology evidence="1">Multi-pass membrane protein</topology>
    </subcellularLocation>
</comment>
<gene>
    <name evidence="8" type="ORF">IT775_15020</name>
</gene>
<dbReference type="InterPro" id="IPR036259">
    <property type="entry name" value="MFS_trans_sf"/>
</dbReference>
<keyword evidence="9" id="KW-1185">Reference proteome</keyword>
<evidence type="ECO:0000256" key="2">
    <source>
        <dbReference type="ARBA" id="ARBA00022475"/>
    </source>
</evidence>
<dbReference type="EMBL" id="JADMKU010000014">
    <property type="protein sequence ID" value="MBR9652429.1"/>
    <property type="molecule type" value="Genomic_DNA"/>
</dbReference>
<keyword evidence="2" id="KW-1003">Cell membrane</keyword>
<evidence type="ECO:0000259" key="7">
    <source>
        <dbReference type="PROSITE" id="PS50850"/>
    </source>
</evidence>
<evidence type="ECO:0000313" key="9">
    <source>
        <dbReference type="Proteomes" id="UP001195941"/>
    </source>
</evidence>
<feature type="domain" description="Major facilitator superfamily (MFS) profile" evidence="7">
    <location>
        <begin position="4"/>
        <end position="392"/>
    </location>
</feature>
<feature type="transmembrane region" description="Helical" evidence="6">
    <location>
        <begin position="39"/>
        <end position="58"/>
    </location>
</feature>
<dbReference type="SUPFAM" id="SSF103473">
    <property type="entry name" value="MFS general substrate transporter"/>
    <property type="match status" value="1"/>
</dbReference>
<comment type="caution">
    <text evidence="8">The sequence shown here is derived from an EMBL/GenBank/DDBJ whole genome shotgun (WGS) entry which is preliminary data.</text>
</comment>
<keyword evidence="4 6" id="KW-1133">Transmembrane helix</keyword>
<dbReference type="Pfam" id="PF07690">
    <property type="entry name" value="MFS_1"/>
    <property type="match status" value="1"/>
</dbReference>
<feature type="transmembrane region" description="Helical" evidence="6">
    <location>
        <begin position="161"/>
        <end position="179"/>
    </location>
</feature>
<evidence type="ECO:0000256" key="1">
    <source>
        <dbReference type="ARBA" id="ARBA00004651"/>
    </source>
</evidence>
<feature type="transmembrane region" description="Helical" evidence="6">
    <location>
        <begin position="200"/>
        <end position="218"/>
    </location>
</feature>
<reference evidence="8 9" key="1">
    <citation type="journal article" date="2021" name="Arch. Microbiol.">
        <title>Thalassobius aquimarinus sp. nov., isolated from the Sea of Japan seashore.</title>
        <authorList>
            <person name="Kurilenko V.V."/>
            <person name="Romanenko L.A."/>
            <person name="Chernysheva N.Y."/>
            <person name="Velansky P.V."/>
            <person name="Tekutyeva L.A."/>
            <person name="Isaeva M.P."/>
            <person name="Mikhailov V.V."/>
        </authorList>
    </citation>
    <scope>NUCLEOTIDE SEQUENCE [LARGE SCALE GENOMIC DNA]</scope>
    <source>
        <strain evidence="8 9">KMM 8518</strain>
    </source>
</reference>
<protein>
    <submittedName>
        <fullName evidence="8">MFS transporter</fullName>
    </submittedName>
</protein>
<dbReference type="PANTHER" id="PTHR43124:SF3">
    <property type="entry name" value="CHLORAMPHENICOL EFFLUX PUMP RV0191"/>
    <property type="match status" value="1"/>
</dbReference>
<keyword evidence="3 6" id="KW-0812">Transmembrane</keyword>
<dbReference type="InterPro" id="IPR011701">
    <property type="entry name" value="MFS"/>
</dbReference>
<feature type="transmembrane region" description="Helical" evidence="6">
    <location>
        <begin position="70"/>
        <end position="89"/>
    </location>
</feature>
<dbReference type="PANTHER" id="PTHR43124">
    <property type="entry name" value="PURINE EFFLUX PUMP PBUE"/>
    <property type="match status" value="1"/>
</dbReference>
<dbReference type="RefSeq" id="WP_212701942.1">
    <property type="nucleotide sequence ID" value="NZ_JADMKU010000014.1"/>
</dbReference>
<dbReference type="InterPro" id="IPR050189">
    <property type="entry name" value="MFS_Efflux_Transporters"/>
</dbReference>
<evidence type="ECO:0000256" key="3">
    <source>
        <dbReference type="ARBA" id="ARBA00022692"/>
    </source>
</evidence>
<feature type="transmembrane region" description="Helical" evidence="6">
    <location>
        <begin position="368"/>
        <end position="387"/>
    </location>
</feature>
<dbReference type="InterPro" id="IPR020846">
    <property type="entry name" value="MFS_dom"/>
</dbReference>
<evidence type="ECO:0000256" key="4">
    <source>
        <dbReference type="ARBA" id="ARBA00022989"/>
    </source>
</evidence>
<feature type="transmembrane region" description="Helical" evidence="6">
    <location>
        <begin position="325"/>
        <end position="348"/>
    </location>
</feature>
<dbReference type="Proteomes" id="UP001195941">
    <property type="component" value="Unassembled WGS sequence"/>
</dbReference>
<feature type="transmembrane region" description="Helical" evidence="6">
    <location>
        <begin position="269"/>
        <end position="288"/>
    </location>
</feature>
<keyword evidence="5 6" id="KW-0472">Membrane</keyword>
<feature type="transmembrane region" description="Helical" evidence="6">
    <location>
        <begin position="238"/>
        <end position="257"/>
    </location>
</feature>
<feature type="transmembrane region" description="Helical" evidence="6">
    <location>
        <begin position="294"/>
        <end position="313"/>
    </location>
</feature>
<proteinExistence type="predicted"/>
<feature type="transmembrane region" description="Helical" evidence="6">
    <location>
        <begin position="124"/>
        <end position="149"/>
    </location>
</feature>
<name>A0ABS5HTX2_9RHOB</name>
<accession>A0ABS5HTX2</accession>
<feature type="transmembrane region" description="Helical" evidence="6">
    <location>
        <begin position="95"/>
        <end position="117"/>
    </location>
</feature>
<evidence type="ECO:0000256" key="6">
    <source>
        <dbReference type="SAM" id="Phobius"/>
    </source>
</evidence>
<dbReference type="Gene3D" id="1.20.1250.20">
    <property type="entry name" value="MFS general substrate transporter like domains"/>
    <property type="match status" value="2"/>
</dbReference>
<sequence>MRIGLALLCAAYVLSQFYRSFLAVLTEALKTDVGASAEDLANASGLWFLAFALMQIPVGEALDRIGPRRTAGVLLLLGGAGGAALFGLATTPLHISVAMVLIGIGCSPVLMASYYIFARVYPAAIFATLAAVLLGVGSLGNLMGALPMAMAAETFGWRETLFGLAAVSALVAFGLLVTVKDPEKVVHETRGSVLDLLKMPALWLIFPLALVQYAPAAGLRGLWIGPYMADVFAFDTTAIGNVTLVMGVAMILGTFAYGPMDRLLGTRKWVIFGGNAAVAVALVALWALPAAHPWLSVAFCAAVGFFGASFPMIIAHGRSFVPDHLVGRGVTLLNLFAIGGVGIFQVITGRLHAATVAGGGAAADPYRMLFGFFAVLLIAGLLPYLFCRDRTD</sequence>